<dbReference type="InterPro" id="IPR013320">
    <property type="entry name" value="ConA-like_dom_sf"/>
</dbReference>
<dbReference type="OrthoDB" id="6516200at2759"/>
<dbReference type="PANTHER" id="PTHR23282:SF101">
    <property type="entry name" value="MAM DOMAIN-CONTAINING PROTEIN"/>
    <property type="match status" value="1"/>
</dbReference>
<protein>
    <recommendedName>
        <fullName evidence="1">MAM domain-containing protein</fullName>
    </recommendedName>
</protein>
<keyword evidence="3" id="KW-1185">Reference proteome</keyword>
<dbReference type="Pfam" id="PF00629">
    <property type="entry name" value="MAM"/>
    <property type="match status" value="4"/>
</dbReference>
<feature type="non-terminal residue" evidence="2">
    <location>
        <position position="820"/>
    </location>
</feature>
<proteinExistence type="predicted"/>
<feature type="domain" description="MAM" evidence="1">
    <location>
        <begin position="685"/>
        <end position="820"/>
    </location>
</feature>
<dbReference type="SUPFAM" id="SSF49899">
    <property type="entry name" value="Concanavalin A-like lectins/glucanases"/>
    <property type="match status" value="4"/>
</dbReference>
<feature type="domain" description="MAM" evidence="1">
    <location>
        <begin position="481"/>
        <end position="664"/>
    </location>
</feature>
<dbReference type="CDD" id="cd06263">
    <property type="entry name" value="MAM"/>
    <property type="match status" value="1"/>
</dbReference>
<evidence type="ECO:0000313" key="2">
    <source>
        <dbReference type="EMBL" id="OTF72158.1"/>
    </source>
</evidence>
<accession>A0A1Y3AWH7</accession>
<dbReference type="AlphaFoldDB" id="A0A1Y3AWH7"/>
<dbReference type="GO" id="GO:0016020">
    <property type="term" value="C:membrane"/>
    <property type="evidence" value="ECO:0007669"/>
    <property type="project" value="InterPro"/>
</dbReference>
<evidence type="ECO:0000313" key="3">
    <source>
        <dbReference type="Proteomes" id="UP000194236"/>
    </source>
</evidence>
<organism evidence="2 3">
    <name type="scientific">Euroglyphus maynei</name>
    <name type="common">Mayne's house dust mite</name>
    <dbReference type="NCBI Taxonomy" id="6958"/>
    <lineage>
        <taxon>Eukaryota</taxon>
        <taxon>Metazoa</taxon>
        <taxon>Ecdysozoa</taxon>
        <taxon>Arthropoda</taxon>
        <taxon>Chelicerata</taxon>
        <taxon>Arachnida</taxon>
        <taxon>Acari</taxon>
        <taxon>Acariformes</taxon>
        <taxon>Sarcoptiformes</taxon>
        <taxon>Astigmata</taxon>
        <taxon>Psoroptidia</taxon>
        <taxon>Analgoidea</taxon>
        <taxon>Pyroglyphidae</taxon>
        <taxon>Pyroglyphinae</taxon>
        <taxon>Euroglyphus</taxon>
    </lineage>
</organism>
<dbReference type="EMBL" id="MUJZ01057605">
    <property type="protein sequence ID" value="OTF72158.1"/>
    <property type="molecule type" value="Genomic_DNA"/>
</dbReference>
<dbReference type="PANTHER" id="PTHR23282">
    <property type="entry name" value="APICAL ENDOSOMAL GLYCOPROTEIN PRECURSOR"/>
    <property type="match status" value="1"/>
</dbReference>
<dbReference type="SMART" id="SM00137">
    <property type="entry name" value="MAM"/>
    <property type="match status" value="1"/>
</dbReference>
<dbReference type="InterPro" id="IPR000998">
    <property type="entry name" value="MAM_dom"/>
</dbReference>
<feature type="domain" description="MAM" evidence="1">
    <location>
        <begin position="121"/>
        <end position="293"/>
    </location>
</feature>
<evidence type="ECO:0000259" key="1">
    <source>
        <dbReference type="PROSITE" id="PS50060"/>
    </source>
</evidence>
<dbReference type="PROSITE" id="PS50060">
    <property type="entry name" value="MAM_2"/>
    <property type="match status" value="4"/>
</dbReference>
<name>A0A1Y3AWH7_EURMA</name>
<feature type="domain" description="MAM" evidence="1">
    <location>
        <begin position="289"/>
        <end position="478"/>
    </location>
</feature>
<gene>
    <name evidence="2" type="ORF">BLA29_002186</name>
</gene>
<dbReference type="Proteomes" id="UP000194236">
    <property type="component" value="Unassembled WGS sequence"/>
</dbReference>
<reference evidence="2 3" key="1">
    <citation type="submission" date="2017-03" db="EMBL/GenBank/DDBJ databases">
        <title>Genome Survey of Euroglyphus maynei.</title>
        <authorList>
            <person name="Arlian L.G."/>
            <person name="Morgan M.S."/>
            <person name="Rider S.D."/>
        </authorList>
    </citation>
    <scope>NUCLEOTIDE SEQUENCE [LARGE SCALE GENOMIC DNA]</scope>
    <source>
        <strain evidence="2">Arlian Lab</strain>
        <tissue evidence="2">Whole body</tissue>
    </source>
</reference>
<sequence>MFSLEIESQFKSPTINGRTNEHCKLTFQLISSLESVLEIEINDHFFISLLIQTRNQWKDYEMDIGERFPSFNIFINIRSYRIFDDELNSKEFIALDNIRLINCSTSSSSKNDTKPESIERLNCDFETDLCGWIVANDHNDQQHSSWFRTNRRDIEPGDDHTSQLRPIPQKHGTWLSDSMKLTDDNDLSRTSILKTATKIKIANDDVYCLTFWYYFFGINSATLSVNMIESDPSFKSTKILWRRIRPVARNWQPAWIELKASNKDFDLVIKSELNGDVIVGVDDIWISPGKCPIPSKEFCDFEINECDWKRMAGHLESMHDGDTIDHTTGTMAGHFLGQSMIGDTDMMISSVIKSVQSLPFFPENDTAVVNPLRRYDLCLNLYYYFLTLSELNIIKQEPTGKDVKLSIQIEEHNYRSTLKNVSFDQVVSINQQNKWTSLSVSFTATKQASIIMQITQSLEQDAMILIDDVRFGPHFCDSLHGNCNFETDLCGWYNGIDPNQDVTDNQLFYWIRVQPNNRFVRKSGCSVDHTLGRPDGNYLALALDMYRQSSRTAETVLRGPIINRQKDEAIACFRMYYFANCEQQCAMPMAMSLRVLDLHKNGAISQQFDIYASTNEPIIWLEFTRELHQLPMVYSLEIVAKYNSNITSDLGIDDITITVGECYKGHNSSPGPRPTTELPDSERVDDCDFEQDCHWKFDQKIWTITSYVERNDQYAPPIDHTLKNSAGHYIMFINDTNHSNGVSQYLIGPPMKNDKERCLSFWYYADGGSPFDVFRLDLSYSHGNNMNSIYDQLARFRFLATQSWRLHRVTIPFVRSSAGR</sequence>
<comment type="caution">
    <text evidence="2">The sequence shown here is derived from an EMBL/GenBank/DDBJ whole genome shotgun (WGS) entry which is preliminary data.</text>
</comment>
<dbReference type="Gene3D" id="2.60.120.200">
    <property type="match status" value="4"/>
</dbReference>
<dbReference type="InterPro" id="IPR051560">
    <property type="entry name" value="MAM_domain-containing"/>
</dbReference>